<organism evidence="1 2">
    <name type="scientific">Candidatus Acidiferrum panamense</name>
    <dbReference type="NCBI Taxonomy" id="2741543"/>
    <lineage>
        <taxon>Bacteria</taxon>
        <taxon>Pseudomonadati</taxon>
        <taxon>Acidobacteriota</taxon>
        <taxon>Terriglobia</taxon>
        <taxon>Candidatus Acidiferrales</taxon>
        <taxon>Candidatus Acidiferrum</taxon>
    </lineage>
</organism>
<dbReference type="EMBL" id="JACDQQ010002432">
    <property type="protein sequence ID" value="MBA0088298.1"/>
    <property type="molecule type" value="Genomic_DNA"/>
</dbReference>
<dbReference type="AlphaFoldDB" id="A0A7V8NVP2"/>
<accession>A0A7V8NVP2</accession>
<reference evidence="1" key="1">
    <citation type="submission" date="2020-06" db="EMBL/GenBank/DDBJ databases">
        <title>Legume-microbial interactions unlock mineral nutrients during tropical forest succession.</title>
        <authorList>
            <person name="Epihov D.Z."/>
        </authorList>
    </citation>
    <scope>NUCLEOTIDE SEQUENCE [LARGE SCALE GENOMIC DNA]</scope>
    <source>
        <strain evidence="1">Pan2503</strain>
    </source>
</reference>
<gene>
    <name evidence="1" type="ORF">HRJ53_25215</name>
</gene>
<keyword evidence="2" id="KW-1185">Reference proteome</keyword>
<feature type="non-terminal residue" evidence="1">
    <location>
        <position position="349"/>
    </location>
</feature>
<sequence>MKAVASSWLRLLASARSTIRRLSPLVVLLSFTAGVLAWAQSPPPSPIKVVNLIPASLSGEANQDSEPFLAIQNENPQVMVASAFTPNPFSMTGNAPVYVSQDAGKTWVLNAITPVQRMTCDITHAMATGENHPRGDLHAGTLACASGITLDESESNDVSLSTTMNVQSTRGNVDQPFVRALGVASGDRIYVGINDFNQASGRTATIDVSVDGGATYKSIPIEARKTAGQDGPSVRPAVANDGTVYAAFFGWRKFDGKTATSDIVVVRDDAAATGANPFQVLKDPSDKLPGRIVVKGVSIPWSNAPAIGQERIGSTLSVAVDPNHSGTVYVSWADKGSKGDIYTLHVRSS</sequence>
<dbReference type="SUPFAM" id="SSF110296">
    <property type="entry name" value="Oligoxyloglucan reducing end-specific cellobiohydrolase"/>
    <property type="match status" value="1"/>
</dbReference>
<proteinExistence type="predicted"/>
<evidence type="ECO:0000313" key="1">
    <source>
        <dbReference type="EMBL" id="MBA0088298.1"/>
    </source>
</evidence>
<evidence type="ECO:0008006" key="3">
    <source>
        <dbReference type="Google" id="ProtNLM"/>
    </source>
</evidence>
<comment type="caution">
    <text evidence="1">The sequence shown here is derived from an EMBL/GenBank/DDBJ whole genome shotgun (WGS) entry which is preliminary data.</text>
</comment>
<evidence type="ECO:0000313" key="2">
    <source>
        <dbReference type="Proteomes" id="UP000567293"/>
    </source>
</evidence>
<protein>
    <recommendedName>
        <fullName evidence="3">Exo-alpha-sialidase</fullName>
    </recommendedName>
</protein>
<dbReference type="Proteomes" id="UP000567293">
    <property type="component" value="Unassembled WGS sequence"/>
</dbReference>
<name>A0A7V8NVP2_9BACT</name>